<feature type="region of interest" description="Disordered" evidence="1">
    <location>
        <begin position="511"/>
        <end position="535"/>
    </location>
</feature>
<sequence length="639" mass="69393">MSFLSRRKNNGAAASRSSLLQDSANVPRKSTAATASIYSVESKKAPSILRKKHISFPSTFNKLAAKLTSRHPPAASTHAPVGNVGSPLAYWRSRSPSPALSLDIRMPADLGRRASELGDREEYEEFEVLAHEEQRLRPRSELDRPQPELKKPVLARVSPELLSSVFSHATSSDLFSLVRVSKAWSQAALRALYDDVDLRNMDDERVEQCVASLASHRSLATLVRKFACRDLPPPDGIAVGMATSLSVVTFAIALTNMDHLHSLALPHFDLRILAHTTFSLRSLTLHSKTIYADDFHALFSWLGRHPALHTLCLPNLVLPSLPPAPSNPVDTRKIPSRPHTPHIPDTPPQAPRRPATNHDCKSKSASPSPTSETPPPVPFPATLLPQLQTLTCPPALATALVPGRPLVRVQIPIQCTLYDGLRPSALMSALAAARETLRVLAIQPTSTKIDQRTIERVVMAAGAELGECVETLEVHWVLDDEILYKLVTGFLPRFPALSTLALVRDSPPPHPPSPLLEFPLPPSSPLSTSPNSRRASCSSYASSSLYRPARNSGLGLGGGSPAAVNTLGVSASPGGRPPSARSADIPFPRVHERGHLGTWSKTCPNLRKVLFLSGAEWAVWPDPTKEGEAQFEFVSYEPQ</sequence>
<name>A0A2G8SFI5_9APHY</name>
<feature type="compositionally biased region" description="Polar residues" evidence="1">
    <location>
        <begin position="15"/>
        <end position="24"/>
    </location>
</feature>
<comment type="caution">
    <text evidence="2">The sequence shown here is derived from an EMBL/GenBank/DDBJ whole genome shotgun (WGS) entry which is preliminary data.</text>
</comment>
<dbReference type="STRING" id="1077348.A0A2G8SFI5"/>
<keyword evidence="3" id="KW-1185">Reference proteome</keyword>
<gene>
    <name evidence="2" type="ORF">GSI_05237</name>
</gene>
<dbReference type="EMBL" id="AYKW01000010">
    <property type="protein sequence ID" value="PIL32534.1"/>
    <property type="molecule type" value="Genomic_DNA"/>
</dbReference>
<dbReference type="AlphaFoldDB" id="A0A2G8SFI5"/>
<protein>
    <recommendedName>
        <fullName evidence="4">F-box domain-containing protein</fullName>
    </recommendedName>
</protein>
<feature type="region of interest" description="Disordered" evidence="1">
    <location>
        <begin position="324"/>
        <end position="382"/>
    </location>
</feature>
<evidence type="ECO:0000256" key="1">
    <source>
        <dbReference type="SAM" id="MobiDB-lite"/>
    </source>
</evidence>
<feature type="compositionally biased region" description="Low complexity" evidence="1">
    <location>
        <begin position="525"/>
        <end position="535"/>
    </location>
</feature>
<dbReference type="Proteomes" id="UP000230002">
    <property type="component" value="Unassembled WGS sequence"/>
</dbReference>
<evidence type="ECO:0000313" key="3">
    <source>
        <dbReference type="Proteomes" id="UP000230002"/>
    </source>
</evidence>
<proteinExistence type="predicted"/>
<evidence type="ECO:0000313" key="2">
    <source>
        <dbReference type="EMBL" id="PIL32534.1"/>
    </source>
</evidence>
<dbReference type="SUPFAM" id="SSF81383">
    <property type="entry name" value="F-box domain"/>
    <property type="match status" value="1"/>
</dbReference>
<feature type="compositionally biased region" description="Pro residues" evidence="1">
    <location>
        <begin position="511"/>
        <end position="524"/>
    </location>
</feature>
<feature type="region of interest" description="Disordered" evidence="1">
    <location>
        <begin position="1"/>
        <end position="26"/>
    </location>
</feature>
<organism evidence="2 3">
    <name type="scientific">Ganoderma sinense ZZ0214-1</name>
    <dbReference type="NCBI Taxonomy" id="1077348"/>
    <lineage>
        <taxon>Eukaryota</taxon>
        <taxon>Fungi</taxon>
        <taxon>Dikarya</taxon>
        <taxon>Basidiomycota</taxon>
        <taxon>Agaricomycotina</taxon>
        <taxon>Agaricomycetes</taxon>
        <taxon>Polyporales</taxon>
        <taxon>Polyporaceae</taxon>
        <taxon>Ganoderma</taxon>
    </lineage>
</organism>
<dbReference type="InterPro" id="IPR036047">
    <property type="entry name" value="F-box-like_dom_sf"/>
</dbReference>
<dbReference type="OrthoDB" id="3259156at2759"/>
<accession>A0A2G8SFI5</accession>
<evidence type="ECO:0008006" key="4">
    <source>
        <dbReference type="Google" id="ProtNLM"/>
    </source>
</evidence>
<reference evidence="2 3" key="1">
    <citation type="journal article" date="2015" name="Sci. Rep.">
        <title>Chromosome-level genome map provides insights into diverse defense mechanisms in the medicinal fungus Ganoderma sinense.</title>
        <authorList>
            <person name="Zhu Y."/>
            <person name="Xu J."/>
            <person name="Sun C."/>
            <person name="Zhou S."/>
            <person name="Xu H."/>
            <person name="Nelson D.R."/>
            <person name="Qian J."/>
            <person name="Song J."/>
            <person name="Luo H."/>
            <person name="Xiang L."/>
            <person name="Li Y."/>
            <person name="Xu Z."/>
            <person name="Ji A."/>
            <person name="Wang L."/>
            <person name="Lu S."/>
            <person name="Hayward A."/>
            <person name="Sun W."/>
            <person name="Li X."/>
            <person name="Schwartz D.C."/>
            <person name="Wang Y."/>
            <person name="Chen S."/>
        </authorList>
    </citation>
    <scope>NUCLEOTIDE SEQUENCE [LARGE SCALE GENOMIC DNA]</scope>
    <source>
        <strain evidence="2 3">ZZ0214-1</strain>
    </source>
</reference>